<dbReference type="AlphaFoldDB" id="A0A4S8MC38"/>
<accession>A0A4S8MC38</accession>
<dbReference type="Proteomes" id="UP000297245">
    <property type="component" value="Unassembled WGS sequence"/>
</dbReference>
<name>A0A4S8MC38_DENBC</name>
<sequence length="258" mass="28778">MTRHTKIRPLSYDTQQFQTVTGQYPSYDQPMLAPFPLTNHRSGWNTTPLVPVPASWPPSSLISIQEVHRHQRLYSPTPDQSQIDSGHSLDTPIPLPPQTDPNVDVIPYLKPGSGLSIHLGLMLHRGHNQWPPIGINRAELPATYPPIPSMTITHPSLKPPIWITVHHSSRPTGQGCIRAFNEGYGRLCANSWTVTIDGESRSSISFVVNELRDWVVCCVARPIKESGLVENVRSIVVWFLNTLRARTTISAQRIAGIL</sequence>
<reference evidence="1 2" key="1">
    <citation type="journal article" date="2019" name="Nat. Ecol. Evol.">
        <title>Megaphylogeny resolves global patterns of mushroom evolution.</title>
        <authorList>
            <person name="Varga T."/>
            <person name="Krizsan K."/>
            <person name="Foldi C."/>
            <person name="Dima B."/>
            <person name="Sanchez-Garcia M."/>
            <person name="Sanchez-Ramirez S."/>
            <person name="Szollosi G.J."/>
            <person name="Szarkandi J.G."/>
            <person name="Papp V."/>
            <person name="Albert L."/>
            <person name="Andreopoulos W."/>
            <person name="Angelini C."/>
            <person name="Antonin V."/>
            <person name="Barry K.W."/>
            <person name="Bougher N.L."/>
            <person name="Buchanan P."/>
            <person name="Buyck B."/>
            <person name="Bense V."/>
            <person name="Catcheside P."/>
            <person name="Chovatia M."/>
            <person name="Cooper J."/>
            <person name="Damon W."/>
            <person name="Desjardin D."/>
            <person name="Finy P."/>
            <person name="Geml J."/>
            <person name="Haridas S."/>
            <person name="Hughes K."/>
            <person name="Justo A."/>
            <person name="Karasinski D."/>
            <person name="Kautmanova I."/>
            <person name="Kiss B."/>
            <person name="Kocsube S."/>
            <person name="Kotiranta H."/>
            <person name="LaButti K.M."/>
            <person name="Lechner B.E."/>
            <person name="Liimatainen K."/>
            <person name="Lipzen A."/>
            <person name="Lukacs Z."/>
            <person name="Mihaltcheva S."/>
            <person name="Morgado L.N."/>
            <person name="Niskanen T."/>
            <person name="Noordeloos M.E."/>
            <person name="Ohm R.A."/>
            <person name="Ortiz-Santana B."/>
            <person name="Ovrebo C."/>
            <person name="Racz N."/>
            <person name="Riley R."/>
            <person name="Savchenko A."/>
            <person name="Shiryaev A."/>
            <person name="Soop K."/>
            <person name="Spirin V."/>
            <person name="Szebenyi C."/>
            <person name="Tomsovsky M."/>
            <person name="Tulloss R.E."/>
            <person name="Uehling J."/>
            <person name="Grigoriev I.V."/>
            <person name="Vagvolgyi C."/>
            <person name="Papp T."/>
            <person name="Martin F.M."/>
            <person name="Miettinen O."/>
            <person name="Hibbett D.S."/>
            <person name="Nagy L.G."/>
        </authorList>
    </citation>
    <scope>NUCLEOTIDE SEQUENCE [LARGE SCALE GENOMIC DNA]</scope>
    <source>
        <strain evidence="1 2">CBS 962.96</strain>
    </source>
</reference>
<gene>
    <name evidence="1" type="ORF">K435DRAFT_855562</name>
</gene>
<proteinExistence type="predicted"/>
<evidence type="ECO:0000313" key="1">
    <source>
        <dbReference type="EMBL" id="THU99578.1"/>
    </source>
</evidence>
<protein>
    <submittedName>
        <fullName evidence="1">Uncharacterized protein</fullName>
    </submittedName>
</protein>
<organism evidence="1 2">
    <name type="scientific">Dendrothele bispora (strain CBS 962.96)</name>
    <dbReference type="NCBI Taxonomy" id="1314807"/>
    <lineage>
        <taxon>Eukaryota</taxon>
        <taxon>Fungi</taxon>
        <taxon>Dikarya</taxon>
        <taxon>Basidiomycota</taxon>
        <taxon>Agaricomycotina</taxon>
        <taxon>Agaricomycetes</taxon>
        <taxon>Agaricomycetidae</taxon>
        <taxon>Agaricales</taxon>
        <taxon>Agaricales incertae sedis</taxon>
        <taxon>Dendrothele</taxon>
    </lineage>
</organism>
<keyword evidence="2" id="KW-1185">Reference proteome</keyword>
<dbReference type="EMBL" id="ML179117">
    <property type="protein sequence ID" value="THU99578.1"/>
    <property type="molecule type" value="Genomic_DNA"/>
</dbReference>
<evidence type="ECO:0000313" key="2">
    <source>
        <dbReference type="Proteomes" id="UP000297245"/>
    </source>
</evidence>